<dbReference type="PROSITE" id="PS50042">
    <property type="entry name" value="CNMP_BINDING_3"/>
    <property type="match status" value="1"/>
</dbReference>
<keyword evidence="4" id="KW-0238">DNA-binding</keyword>
<evidence type="ECO:0000256" key="1">
    <source>
        <dbReference type="ARBA" id="ARBA00022553"/>
    </source>
</evidence>
<dbReference type="Pfam" id="PF13545">
    <property type="entry name" value="HTH_Crp_2"/>
    <property type="match status" value="1"/>
</dbReference>
<dbReference type="InterPro" id="IPR036390">
    <property type="entry name" value="WH_DNA-bd_sf"/>
</dbReference>
<dbReference type="SMART" id="SM00100">
    <property type="entry name" value="cNMP"/>
    <property type="match status" value="1"/>
</dbReference>
<dbReference type="CDD" id="cd17574">
    <property type="entry name" value="REC_OmpR"/>
    <property type="match status" value="1"/>
</dbReference>
<dbReference type="PANTHER" id="PTHR48111:SF1">
    <property type="entry name" value="TWO-COMPONENT RESPONSE REGULATOR ORR33"/>
    <property type="match status" value="1"/>
</dbReference>
<dbReference type="EMBL" id="JACXAA010000004">
    <property type="protein sequence ID" value="MBD2753943.1"/>
    <property type="molecule type" value="Genomic_DNA"/>
</dbReference>
<keyword evidence="5" id="KW-0804">Transcription</keyword>
<evidence type="ECO:0000256" key="3">
    <source>
        <dbReference type="ARBA" id="ARBA00023015"/>
    </source>
</evidence>
<keyword evidence="1 6" id="KW-0597">Phosphoprotein</keyword>
<dbReference type="GO" id="GO:0005829">
    <property type="term" value="C:cytosol"/>
    <property type="evidence" value="ECO:0007669"/>
    <property type="project" value="TreeGrafter"/>
</dbReference>
<evidence type="ECO:0000256" key="6">
    <source>
        <dbReference type="PROSITE-ProRule" id="PRU00169"/>
    </source>
</evidence>
<dbReference type="GO" id="GO:0000156">
    <property type="term" value="F:phosphorelay response regulator activity"/>
    <property type="evidence" value="ECO:0007669"/>
    <property type="project" value="TreeGrafter"/>
</dbReference>
<dbReference type="Gene3D" id="3.40.50.2300">
    <property type="match status" value="1"/>
</dbReference>
<dbReference type="PANTHER" id="PTHR48111">
    <property type="entry name" value="REGULATOR OF RPOS"/>
    <property type="match status" value="1"/>
</dbReference>
<keyword evidence="3" id="KW-0805">Transcription regulation</keyword>
<evidence type="ECO:0000259" key="9">
    <source>
        <dbReference type="PROSITE" id="PS51063"/>
    </source>
</evidence>
<feature type="domain" description="Response regulatory" evidence="8">
    <location>
        <begin position="3"/>
        <end position="119"/>
    </location>
</feature>
<dbReference type="Proteomes" id="UP000653797">
    <property type="component" value="Unassembled WGS sequence"/>
</dbReference>
<dbReference type="RefSeq" id="WP_191039582.1">
    <property type="nucleotide sequence ID" value="NZ_JACXAA010000004.1"/>
</dbReference>
<dbReference type="AlphaFoldDB" id="A0A927B201"/>
<dbReference type="InterPro" id="IPR018490">
    <property type="entry name" value="cNMP-bd_dom_sf"/>
</dbReference>
<evidence type="ECO:0000313" key="11">
    <source>
        <dbReference type="Proteomes" id="UP000653797"/>
    </source>
</evidence>
<dbReference type="InterPro" id="IPR036388">
    <property type="entry name" value="WH-like_DNA-bd_sf"/>
</dbReference>
<dbReference type="PRINTS" id="PR00034">
    <property type="entry name" value="HTHCRP"/>
</dbReference>
<dbReference type="CDD" id="cd00038">
    <property type="entry name" value="CAP_ED"/>
    <property type="match status" value="1"/>
</dbReference>
<organism evidence="10 11">
    <name type="scientific">Spirosoma validum</name>
    <dbReference type="NCBI Taxonomy" id="2771355"/>
    <lineage>
        <taxon>Bacteria</taxon>
        <taxon>Pseudomonadati</taxon>
        <taxon>Bacteroidota</taxon>
        <taxon>Cytophagia</taxon>
        <taxon>Cytophagales</taxon>
        <taxon>Cytophagaceae</taxon>
        <taxon>Spirosoma</taxon>
    </lineage>
</organism>
<dbReference type="InterPro" id="IPR000595">
    <property type="entry name" value="cNMP-bd_dom"/>
</dbReference>
<dbReference type="SUPFAM" id="SSF51206">
    <property type="entry name" value="cAMP-binding domain-like"/>
    <property type="match status" value="1"/>
</dbReference>
<accession>A0A927B201</accession>
<feature type="modified residue" description="4-aspartylphosphate" evidence="6">
    <location>
        <position position="52"/>
    </location>
</feature>
<dbReference type="SUPFAM" id="SSF52172">
    <property type="entry name" value="CheY-like"/>
    <property type="match status" value="1"/>
</dbReference>
<protein>
    <submittedName>
        <fullName evidence="10">Response regulator</fullName>
    </submittedName>
</protein>
<dbReference type="InterPro" id="IPR012318">
    <property type="entry name" value="HTH_CRP"/>
</dbReference>
<comment type="caution">
    <text evidence="10">The sequence shown here is derived from an EMBL/GenBank/DDBJ whole genome shotgun (WGS) entry which is preliminary data.</text>
</comment>
<proteinExistence type="predicted"/>
<dbReference type="Pfam" id="PF00072">
    <property type="entry name" value="Response_reg"/>
    <property type="match status" value="1"/>
</dbReference>
<evidence type="ECO:0000256" key="2">
    <source>
        <dbReference type="ARBA" id="ARBA00023012"/>
    </source>
</evidence>
<feature type="domain" description="Cyclic nucleotide-binding" evidence="7">
    <location>
        <begin position="146"/>
        <end position="244"/>
    </location>
</feature>
<dbReference type="InterPro" id="IPR039420">
    <property type="entry name" value="WalR-like"/>
</dbReference>
<feature type="domain" description="HTH crp-type" evidence="9">
    <location>
        <begin position="275"/>
        <end position="361"/>
    </location>
</feature>
<dbReference type="InterPro" id="IPR001789">
    <property type="entry name" value="Sig_transdc_resp-reg_receiver"/>
</dbReference>
<evidence type="ECO:0000313" key="10">
    <source>
        <dbReference type="EMBL" id="MBD2753943.1"/>
    </source>
</evidence>
<sequence>MKTILVIEDTPTMRTNIAEILQLAPYQVVQAANGKEGIEQARQTHPDLILCDIRMPDLDGYGVLHILRKDPDLATVPFIFLTAMAEAADFRVGMNLGADDYLTKPFDDVTLLGAVELRLKKAPVIPTNPDAGSDHLTSLRQAILEDNNARQSLCDHYPTTQYNRKHRLYTAGSWPTALYFMSQGKGKVVKADVAGNQYITGLIGPGDFVGYQALLTQGPYTDTAELLEDALVCTIPAADLRELLDTLPVVANQFNQMLASEVANLQNQLLKDAYQSVRKRVAEALLLVQRTFYPQPDANLSEDRIPGNRAHDQSLPMSLSRENWSDLVGASTETVIRILGDLRAEGLIEINGSQITLLDRDRLTNLKR</sequence>
<dbReference type="GO" id="GO:0032993">
    <property type="term" value="C:protein-DNA complex"/>
    <property type="evidence" value="ECO:0007669"/>
    <property type="project" value="TreeGrafter"/>
</dbReference>
<name>A0A927B201_9BACT</name>
<evidence type="ECO:0000259" key="8">
    <source>
        <dbReference type="PROSITE" id="PS50110"/>
    </source>
</evidence>
<dbReference type="SMART" id="SM00448">
    <property type="entry name" value="REC"/>
    <property type="match status" value="1"/>
</dbReference>
<dbReference type="Gene3D" id="2.60.120.10">
    <property type="entry name" value="Jelly Rolls"/>
    <property type="match status" value="1"/>
</dbReference>
<dbReference type="SMART" id="SM00419">
    <property type="entry name" value="HTH_CRP"/>
    <property type="match status" value="1"/>
</dbReference>
<dbReference type="PROSITE" id="PS50110">
    <property type="entry name" value="RESPONSE_REGULATORY"/>
    <property type="match status" value="1"/>
</dbReference>
<evidence type="ECO:0000259" key="7">
    <source>
        <dbReference type="PROSITE" id="PS50042"/>
    </source>
</evidence>
<dbReference type="SUPFAM" id="SSF46785">
    <property type="entry name" value="Winged helix' DNA-binding domain"/>
    <property type="match status" value="1"/>
</dbReference>
<reference evidence="10" key="1">
    <citation type="submission" date="2020-09" db="EMBL/GenBank/DDBJ databases">
        <authorList>
            <person name="Kim M.K."/>
        </authorList>
    </citation>
    <scope>NUCLEOTIDE SEQUENCE</scope>
    <source>
        <strain evidence="10">BT704</strain>
    </source>
</reference>
<dbReference type="GO" id="GO:0006355">
    <property type="term" value="P:regulation of DNA-templated transcription"/>
    <property type="evidence" value="ECO:0007669"/>
    <property type="project" value="InterPro"/>
</dbReference>
<dbReference type="Pfam" id="PF00027">
    <property type="entry name" value="cNMP_binding"/>
    <property type="match status" value="1"/>
</dbReference>
<dbReference type="InterPro" id="IPR011006">
    <property type="entry name" value="CheY-like_superfamily"/>
</dbReference>
<evidence type="ECO:0000256" key="4">
    <source>
        <dbReference type="ARBA" id="ARBA00023125"/>
    </source>
</evidence>
<gene>
    <name evidence="10" type="ORF">IC230_13635</name>
</gene>
<dbReference type="Gene3D" id="1.10.10.10">
    <property type="entry name" value="Winged helix-like DNA-binding domain superfamily/Winged helix DNA-binding domain"/>
    <property type="match status" value="1"/>
</dbReference>
<keyword evidence="11" id="KW-1185">Reference proteome</keyword>
<evidence type="ECO:0000256" key="5">
    <source>
        <dbReference type="ARBA" id="ARBA00023163"/>
    </source>
</evidence>
<keyword evidence="2" id="KW-0902">Two-component regulatory system</keyword>
<dbReference type="PROSITE" id="PS51063">
    <property type="entry name" value="HTH_CRP_2"/>
    <property type="match status" value="1"/>
</dbReference>
<dbReference type="InterPro" id="IPR014710">
    <property type="entry name" value="RmlC-like_jellyroll"/>
</dbReference>
<dbReference type="GO" id="GO:0000976">
    <property type="term" value="F:transcription cis-regulatory region binding"/>
    <property type="evidence" value="ECO:0007669"/>
    <property type="project" value="TreeGrafter"/>
</dbReference>